<gene>
    <name evidence="12" type="ORF">CANTADRAFT_3553</name>
</gene>
<reference evidence="13" key="1">
    <citation type="submission" date="2016-05" db="EMBL/GenBank/DDBJ databases">
        <title>Comparative genomics of biotechnologically important yeasts.</title>
        <authorList>
            <consortium name="DOE Joint Genome Institute"/>
            <person name="Riley R."/>
            <person name="Haridas S."/>
            <person name="Wolfe K.H."/>
            <person name="Lopes M.R."/>
            <person name="Hittinger C.T."/>
            <person name="Goker M."/>
            <person name="Salamov A."/>
            <person name="Wisecaver J."/>
            <person name="Long T.M."/>
            <person name="Aerts A.L."/>
            <person name="Barry K."/>
            <person name="Choi C."/>
            <person name="Clum A."/>
            <person name="Coughlan A.Y."/>
            <person name="Deshpande S."/>
            <person name="Douglass A.P."/>
            <person name="Hanson S.J."/>
            <person name="Klenk H.-P."/>
            <person name="Labutti K."/>
            <person name="Lapidus A."/>
            <person name="Lindquist E."/>
            <person name="Lipzen A."/>
            <person name="Meier-Kolthoff J.P."/>
            <person name="Ohm R.A."/>
            <person name="Otillar R.P."/>
            <person name="Pangilinan J."/>
            <person name="Peng Y."/>
            <person name="Rokas A."/>
            <person name="Rosa C.A."/>
            <person name="Scheuner C."/>
            <person name="Sibirny A.A."/>
            <person name="Slot J.C."/>
            <person name="Stielow J.B."/>
            <person name="Sun H."/>
            <person name="Kurtzman C.P."/>
            <person name="Blackwell M."/>
            <person name="Grigoriev I.V."/>
            <person name="Jeffries T.W."/>
        </authorList>
    </citation>
    <scope>NUCLEOTIDE SEQUENCE [LARGE SCALE GENOMIC DNA]</scope>
    <source>
        <strain evidence="13">NRRL Y-17324</strain>
    </source>
</reference>
<keyword evidence="7" id="KW-0446">Lipid-binding</keyword>
<evidence type="ECO:0000256" key="1">
    <source>
        <dbReference type="ARBA" id="ARBA00004586"/>
    </source>
</evidence>
<dbReference type="Proteomes" id="UP000094285">
    <property type="component" value="Unassembled WGS sequence"/>
</dbReference>
<evidence type="ECO:0000313" key="12">
    <source>
        <dbReference type="EMBL" id="ODV81451.1"/>
    </source>
</evidence>
<dbReference type="SUPFAM" id="SSF50729">
    <property type="entry name" value="PH domain-like"/>
    <property type="match status" value="1"/>
</dbReference>
<feature type="domain" description="SMP-LTD" evidence="11">
    <location>
        <begin position="327"/>
        <end position="518"/>
    </location>
</feature>
<keyword evidence="13" id="KW-1185">Reference proteome</keyword>
<dbReference type="GO" id="GO:0008289">
    <property type="term" value="F:lipid binding"/>
    <property type="evidence" value="ECO:0007669"/>
    <property type="project" value="UniProtKB-KW"/>
</dbReference>
<evidence type="ECO:0000256" key="5">
    <source>
        <dbReference type="ARBA" id="ARBA00022989"/>
    </source>
</evidence>
<dbReference type="GO" id="GO:0015914">
    <property type="term" value="P:phospholipid transport"/>
    <property type="evidence" value="ECO:0007669"/>
    <property type="project" value="TreeGrafter"/>
</dbReference>
<feature type="transmembrane region" description="Helical" evidence="10">
    <location>
        <begin position="7"/>
        <end position="28"/>
    </location>
</feature>
<dbReference type="Pfam" id="PF15413">
    <property type="entry name" value="PH_11"/>
    <property type="match status" value="1"/>
</dbReference>
<keyword evidence="5 10" id="KW-1133">Transmembrane helix</keyword>
<dbReference type="GO" id="GO:1990456">
    <property type="term" value="P:mitochondrion-endoplasmic reticulum membrane tethering"/>
    <property type="evidence" value="ECO:0007669"/>
    <property type="project" value="TreeGrafter"/>
</dbReference>
<keyword evidence="6" id="KW-0445">Lipid transport</keyword>
<evidence type="ECO:0000256" key="3">
    <source>
        <dbReference type="ARBA" id="ARBA00022692"/>
    </source>
</evidence>
<evidence type="ECO:0000256" key="7">
    <source>
        <dbReference type="ARBA" id="ARBA00023121"/>
    </source>
</evidence>
<evidence type="ECO:0000259" key="11">
    <source>
        <dbReference type="PROSITE" id="PS51847"/>
    </source>
</evidence>
<dbReference type="GO" id="GO:0005789">
    <property type="term" value="C:endoplasmic reticulum membrane"/>
    <property type="evidence" value="ECO:0007669"/>
    <property type="project" value="UniProtKB-SubCell"/>
</dbReference>
<evidence type="ECO:0000256" key="4">
    <source>
        <dbReference type="ARBA" id="ARBA00022824"/>
    </source>
</evidence>
<keyword evidence="2" id="KW-0813">Transport</keyword>
<keyword evidence="4" id="KW-0256">Endoplasmic reticulum</keyword>
<evidence type="ECO:0000313" key="13">
    <source>
        <dbReference type="Proteomes" id="UP000094285"/>
    </source>
</evidence>
<evidence type="ECO:0000256" key="9">
    <source>
        <dbReference type="SAM" id="MobiDB-lite"/>
    </source>
</evidence>
<dbReference type="CDD" id="cd21675">
    <property type="entry name" value="SMP_TEX2"/>
    <property type="match status" value="1"/>
</dbReference>
<feature type="compositionally biased region" description="Low complexity" evidence="9">
    <location>
        <begin position="160"/>
        <end position="176"/>
    </location>
</feature>
<evidence type="ECO:0000256" key="10">
    <source>
        <dbReference type="SAM" id="Phobius"/>
    </source>
</evidence>
<dbReference type="InterPro" id="IPR011993">
    <property type="entry name" value="PH-like_dom_sf"/>
</dbReference>
<dbReference type="PROSITE" id="PS51847">
    <property type="entry name" value="SMP"/>
    <property type="match status" value="1"/>
</dbReference>
<dbReference type="InterPro" id="IPR031468">
    <property type="entry name" value="SMP_LBD"/>
</dbReference>
<feature type="compositionally biased region" description="Polar residues" evidence="9">
    <location>
        <begin position="34"/>
        <end position="43"/>
    </location>
</feature>
<dbReference type="GeneID" id="30982780"/>
<feature type="region of interest" description="Disordered" evidence="9">
    <location>
        <begin position="34"/>
        <end position="54"/>
    </location>
</feature>
<evidence type="ECO:0000256" key="8">
    <source>
        <dbReference type="ARBA" id="ARBA00023136"/>
    </source>
</evidence>
<feature type="region of interest" description="Disordered" evidence="9">
    <location>
        <begin position="528"/>
        <end position="557"/>
    </location>
</feature>
<dbReference type="PANTHER" id="PTHR13466:SF19">
    <property type="entry name" value="NUCLEUS-VACUOLE JUNCTION PROTEIN 2"/>
    <property type="match status" value="1"/>
</dbReference>
<protein>
    <recommendedName>
        <fullName evidence="11">SMP-LTD domain-containing protein</fullName>
    </recommendedName>
</protein>
<feature type="region of interest" description="Disordered" evidence="9">
    <location>
        <begin position="160"/>
        <end position="188"/>
    </location>
</feature>
<dbReference type="STRING" id="984487.A0A1E4SPK4"/>
<proteinExistence type="predicted"/>
<dbReference type="AlphaFoldDB" id="A0A1E4SPK4"/>
<accession>A0A1E4SPK4</accession>
<keyword evidence="8 10" id="KW-0472">Membrane</keyword>
<dbReference type="EMBL" id="KV453909">
    <property type="protein sequence ID" value="ODV81451.1"/>
    <property type="molecule type" value="Genomic_DNA"/>
</dbReference>
<keyword evidence="3 10" id="KW-0812">Transmembrane</keyword>
<dbReference type="RefSeq" id="XP_020066573.1">
    <property type="nucleotide sequence ID" value="XM_020208643.1"/>
</dbReference>
<name>A0A1E4SPK4_9ASCO</name>
<dbReference type="GO" id="GO:0032865">
    <property type="term" value="C:ERMES complex"/>
    <property type="evidence" value="ECO:0007669"/>
    <property type="project" value="TreeGrafter"/>
</dbReference>
<evidence type="ECO:0000256" key="2">
    <source>
        <dbReference type="ARBA" id="ARBA00022448"/>
    </source>
</evidence>
<dbReference type="Gene3D" id="2.30.29.30">
    <property type="entry name" value="Pleckstrin-homology domain (PH domain)/Phosphotyrosine-binding domain (PTB)"/>
    <property type="match status" value="1"/>
</dbReference>
<feature type="region of interest" description="Disordered" evidence="9">
    <location>
        <begin position="781"/>
        <end position="809"/>
    </location>
</feature>
<dbReference type="OrthoDB" id="26740at2759"/>
<evidence type="ECO:0000256" key="6">
    <source>
        <dbReference type="ARBA" id="ARBA00023055"/>
    </source>
</evidence>
<organism evidence="12 13">
    <name type="scientific">Suhomyces tanzawaensis NRRL Y-17324</name>
    <dbReference type="NCBI Taxonomy" id="984487"/>
    <lineage>
        <taxon>Eukaryota</taxon>
        <taxon>Fungi</taxon>
        <taxon>Dikarya</taxon>
        <taxon>Ascomycota</taxon>
        <taxon>Saccharomycotina</taxon>
        <taxon>Pichiomycetes</taxon>
        <taxon>Debaryomycetaceae</taxon>
        <taxon>Suhomyces</taxon>
    </lineage>
</organism>
<sequence length="809" mass="90610">MELTQLLVAYFVGGITFFPLLIFTFIYLHPKISSDSNANTSSRKSPKTGVLNGDNLEYSEPLKAGEVEEKTQSGLDTFKTGWIFVTQEYLESPDDITSATQSISEAPENKSAYSSLYKLVQKDTVIIKNDCNGTKKSRSGSFDFPFSGFSSEDVASEPVVASTSSTSPSAATAASANQPNQPSDKIRNSQRKHRYYAILKHGNLFLYKDESLKDVKHVIVLSSHIVSLWPRGLSDGSLFTRSSAIAILKPSSETQPNKIQSPEAKFFIYCDYNIDKEDWYFALIRSTKQPAHNDFASSLDPEIHAKTLHFTTSHIMDLIQTLYSSEGQLQTKWLNALIGRLFLSFQKTKVLETYLYTKVAKKLNKIKKPGFLDKFVINSIYPGDSAPFFTYPSLKEINPDGTILVSTYMTYHGNFSIEIATKVNISLGARFKTRDVDLVLRITLSKLEGRMLIKLKPPPSGRLWYAFEVEPTMNLKIEPVISSRQMAYTIITNTIEKKFKEAVKESFVLPHWDDIVFYETTDEVYRGGIWEPPQGSEEQRETQPLASDLEEKTDLPSDIEEKIELSSQKSKSKLSNTITDFGKKLKNTRSNNGLNEAYLGEVESQSLGASTRNATMNTLKKIGKWYFKDEKASTEEKYTPPEMILSRRLPRKASNSSLESQKGHFSKQNPSYEFSRFASNTSLRDKVAEKSANLGFPVTPADQALESEMKVESLKSEPLKCETFNEDPLEVGHKRTSIPDTDDSSMNYAVASDIEDEALIVDFNEKIQNFASNTSLQNLAARSPTSSISGVAALGHEGRLTRKPPPPID</sequence>
<dbReference type="PANTHER" id="PTHR13466">
    <property type="entry name" value="TEX2 PROTEIN-RELATED"/>
    <property type="match status" value="1"/>
</dbReference>
<comment type="subcellular location">
    <subcellularLocation>
        <location evidence="1">Endoplasmic reticulum membrane</location>
    </subcellularLocation>
</comment>